<protein>
    <submittedName>
        <fullName evidence="3">Uncharacterized protein</fullName>
    </submittedName>
</protein>
<keyword evidence="4" id="KW-1185">Reference proteome</keyword>
<proteinExistence type="predicted"/>
<sequence length="337" mass="35543">MTDTTGWTFVDDRDPGIAFSLAPGDASVYGGMPQEYDQTTTGLNAGDTATYYFNASSIGVFGTYDVTGDSGPPISVYQVDDAAATTVTAPVTQTTLYRQNFWTSPQLPSLDPGALHTLVITAMAPNDTLWLDYLAYPPDPLNTTSFEPINVAPTATSASNTIPLSSTTDAGFPTASASNTIPLSSTTNAGFQTASASGTTTFSPTPTTTAEAQLAPAASNTKNNIGAIAASIVVGAVALVLAIAALVYIRSRRRGSLMHVGETDPYPNMFENSPVMLIQAEYPPSEDVPPYPSLDLQQDDSPQDQHPRHVPVRSFDGGVRLLGGPLEIVPPAYREHY</sequence>
<dbReference type="AlphaFoldDB" id="A0AAD4BXQ9"/>
<gene>
    <name evidence="3" type="ORF">L210DRAFT_3154706</name>
</gene>
<keyword evidence="2" id="KW-1133">Transmembrane helix</keyword>
<evidence type="ECO:0000256" key="2">
    <source>
        <dbReference type="SAM" id="Phobius"/>
    </source>
</evidence>
<dbReference type="Proteomes" id="UP001194468">
    <property type="component" value="Unassembled WGS sequence"/>
</dbReference>
<evidence type="ECO:0000313" key="3">
    <source>
        <dbReference type="EMBL" id="KAF8443036.1"/>
    </source>
</evidence>
<evidence type="ECO:0000256" key="1">
    <source>
        <dbReference type="SAM" id="MobiDB-lite"/>
    </source>
</evidence>
<keyword evidence="2" id="KW-0812">Transmembrane</keyword>
<organism evidence="3 4">
    <name type="scientific">Boletus edulis BED1</name>
    <dbReference type="NCBI Taxonomy" id="1328754"/>
    <lineage>
        <taxon>Eukaryota</taxon>
        <taxon>Fungi</taxon>
        <taxon>Dikarya</taxon>
        <taxon>Basidiomycota</taxon>
        <taxon>Agaricomycotina</taxon>
        <taxon>Agaricomycetes</taxon>
        <taxon>Agaricomycetidae</taxon>
        <taxon>Boletales</taxon>
        <taxon>Boletineae</taxon>
        <taxon>Boletaceae</taxon>
        <taxon>Boletoideae</taxon>
        <taxon>Boletus</taxon>
    </lineage>
</organism>
<evidence type="ECO:0000313" key="4">
    <source>
        <dbReference type="Proteomes" id="UP001194468"/>
    </source>
</evidence>
<feature type="region of interest" description="Disordered" evidence="1">
    <location>
        <begin position="282"/>
        <end position="314"/>
    </location>
</feature>
<reference evidence="3" key="1">
    <citation type="submission" date="2019-10" db="EMBL/GenBank/DDBJ databases">
        <authorList>
            <consortium name="DOE Joint Genome Institute"/>
            <person name="Kuo A."/>
            <person name="Miyauchi S."/>
            <person name="Kiss E."/>
            <person name="Drula E."/>
            <person name="Kohler A."/>
            <person name="Sanchez-Garcia M."/>
            <person name="Andreopoulos B."/>
            <person name="Barry K.W."/>
            <person name="Bonito G."/>
            <person name="Buee M."/>
            <person name="Carver A."/>
            <person name="Chen C."/>
            <person name="Cichocki N."/>
            <person name="Clum A."/>
            <person name="Culley D."/>
            <person name="Crous P.W."/>
            <person name="Fauchery L."/>
            <person name="Girlanda M."/>
            <person name="Hayes R."/>
            <person name="Keri Z."/>
            <person name="LaButti K."/>
            <person name="Lipzen A."/>
            <person name="Lombard V."/>
            <person name="Magnuson J."/>
            <person name="Maillard F."/>
            <person name="Morin E."/>
            <person name="Murat C."/>
            <person name="Nolan M."/>
            <person name="Ohm R."/>
            <person name="Pangilinan J."/>
            <person name="Pereira M."/>
            <person name="Perotto S."/>
            <person name="Peter M."/>
            <person name="Riley R."/>
            <person name="Sitrit Y."/>
            <person name="Stielow B."/>
            <person name="Szollosi G."/>
            <person name="Zifcakova L."/>
            <person name="Stursova M."/>
            <person name="Spatafora J.W."/>
            <person name="Tedersoo L."/>
            <person name="Vaario L.-M."/>
            <person name="Yamada A."/>
            <person name="Yan M."/>
            <person name="Wang P."/>
            <person name="Xu J."/>
            <person name="Bruns T."/>
            <person name="Baldrian P."/>
            <person name="Vilgalys R."/>
            <person name="Henrissat B."/>
            <person name="Grigoriev I.V."/>
            <person name="Hibbett D."/>
            <person name="Nagy L.G."/>
            <person name="Martin F.M."/>
        </authorList>
    </citation>
    <scope>NUCLEOTIDE SEQUENCE</scope>
    <source>
        <strain evidence="3">BED1</strain>
    </source>
</reference>
<accession>A0AAD4BXQ9</accession>
<comment type="caution">
    <text evidence="3">The sequence shown here is derived from an EMBL/GenBank/DDBJ whole genome shotgun (WGS) entry which is preliminary data.</text>
</comment>
<name>A0AAD4BXQ9_BOLED</name>
<dbReference type="Gene3D" id="2.60.120.260">
    <property type="entry name" value="Galactose-binding domain-like"/>
    <property type="match status" value="1"/>
</dbReference>
<reference evidence="3" key="2">
    <citation type="journal article" date="2020" name="Nat. Commun.">
        <title>Large-scale genome sequencing of mycorrhizal fungi provides insights into the early evolution of symbiotic traits.</title>
        <authorList>
            <person name="Miyauchi S."/>
            <person name="Kiss E."/>
            <person name="Kuo A."/>
            <person name="Drula E."/>
            <person name="Kohler A."/>
            <person name="Sanchez-Garcia M."/>
            <person name="Morin E."/>
            <person name="Andreopoulos B."/>
            <person name="Barry K.W."/>
            <person name="Bonito G."/>
            <person name="Buee M."/>
            <person name="Carver A."/>
            <person name="Chen C."/>
            <person name="Cichocki N."/>
            <person name="Clum A."/>
            <person name="Culley D."/>
            <person name="Crous P.W."/>
            <person name="Fauchery L."/>
            <person name="Girlanda M."/>
            <person name="Hayes R.D."/>
            <person name="Keri Z."/>
            <person name="LaButti K."/>
            <person name="Lipzen A."/>
            <person name="Lombard V."/>
            <person name="Magnuson J."/>
            <person name="Maillard F."/>
            <person name="Murat C."/>
            <person name="Nolan M."/>
            <person name="Ohm R.A."/>
            <person name="Pangilinan J."/>
            <person name="Pereira M.F."/>
            <person name="Perotto S."/>
            <person name="Peter M."/>
            <person name="Pfister S."/>
            <person name="Riley R."/>
            <person name="Sitrit Y."/>
            <person name="Stielow J.B."/>
            <person name="Szollosi G."/>
            <person name="Zifcakova L."/>
            <person name="Stursova M."/>
            <person name="Spatafora J.W."/>
            <person name="Tedersoo L."/>
            <person name="Vaario L.M."/>
            <person name="Yamada A."/>
            <person name="Yan M."/>
            <person name="Wang P."/>
            <person name="Xu J."/>
            <person name="Bruns T."/>
            <person name="Baldrian P."/>
            <person name="Vilgalys R."/>
            <person name="Dunand C."/>
            <person name="Henrissat B."/>
            <person name="Grigoriev I.V."/>
            <person name="Hibbett D."/>
            <person name="Nagy L.G."/>
            <person name="Martin F.M."/>
        </authorList>
    </citation>
    <scope>NUCLEOTIDE SEQUENCE</scope>
    <source>
        <strain evidence="3">BED1</strain>
    </source>
</reference>
<dbReference type="EMBL" id="WHUW01000008">
    <property type="protein sequence ID" value="KAF8443036.1"/>
    <property type="molecule type" value="Genomic_DNA"/>
</dbReference>
<keyword evidence="2" id="KW-0472">Membrane</keyword>
<feature type="transmembrane region" description="Helical" evidence="2">
    <location>
        <begin position="225"/>
        <end position="249"/>
    </location>
</feature>